<sequence length="224" mass="25219">MLSHCRSSRTSSFQAMYYTCWSSWLGWLPHPCGISMLISTAGSMAPSLFCVCRFIRETECQFTAIRLGFSNEKLAFHAGMGSRPADDQPFKMIFPENYSLPADGPRALRSVVHRRGTHRREGCQRVVRGTHPNGSMARILLPCPTQVKTVQVRVRVSARLALDVAHSFQQDGEPIPNFFPALERVEVLSVAGRDDLICDAFEPLITARQREGRPVRLSWILVEE</sequence>
<protein>
    <submittedName>
        <fullName evidence="1">Uncharacterized protein</fullName>
    </submittedName>
</protein>
<keyword evidence="2" id="KW-1185">Reference proteome</keyword>
<dbReference type="Proteomes" id="UP001201163">
    <property type="component" value="Unassembled WGS sequence"/>
</dbReference>
<evidence type="ECO:0000313" key="1">
    <source>
        <dbReference type="EMBL" id="KAH8982440.1"/>
    </source>
</evidence>
<gene>
    <name evidence="1" type="ORF">EDB92DRAFT_1894544</name>
</gene>
<accession>A0AAD4L8F4</accession>
<organism evidence="1 2">
    <name type="scientific">Lactarius akahatsu</name>
    <dbReference type="NCBI Taxonomy" id="416441"/>
    <lineage>
        <taxon>Eukaryota</taxon>
        <taxon>Fungi</taxon>
        <taxon>Dikarya</taxon>
        <taxon>Basidiomycota</taxon>
        <taxon>Agaricomycotina</taxon>
        <taxon>Agaricomycetes</taxon>
        <taxon>Russulales</taxon>
        <taxon>Russulaceae</taxon>
        <taxon>Lactarius</taxon>
    </lineage>
</organism>
<proteinExistence type="predicted"/>
<evidence type="ECO:0000313" key="2">
    <source>
        <dbReference type="Proteomes" id="UP001201163"/>
    </source>
</evidence>
<reference evidence="1" key="1">
    <citation type="submission" date="2022-01" db="EMBL/GenBank/DDBJ databases">
        <title>Comparative genomics reveals a dynamic genome evolution in the ectomycorrhizal milk-cap (Lactarius) mushrooms.</title>
        <authorList>
            <consortium name="DOE Joint Genome Institute"/>
            <person name="Lebreton A."/>
            <person name="Tang N."/>
            <person name="Kuo A."/>
            <person name="LaButti K."/>
            <person name="Drula E."/>
            <person name="Barry K."/>
            <person name="Clum A."/>
            <person name="Lipzen A."/>
            <person name="Mousain D."/>
            <person name="Ng V."/>
            <person name="Wang R."/>
            <person name="Wang X."/>
            <person name="Dai Y."/>
            <person name="Henrissat B."/>
            <person name="Grigoriev I.V."/>
            <person name="Guerin-Laguette A."/>
            <person name="Yu F."/>
            <person name="Martin F.M."/>
        </authorList>
    </citation>
    <scope>NUCLEOTIDE SEQUENCE</scope>
    <source>
        <strain evidence="1">QP</strain>
    </source>
</reference>
<comment type="caution">
    <text evidence="1">The sequence shown here is derived from an EMBL/GenBank/DDBJ whole genome shotgun (WGS) entry which is preliminary data.</text>
</comment>
<name>A0AAD4L8F4_9AGAM</name>
<dbReference type="EMBL" id="JAKELL010000100">
    <property type="protein sequence ID" value="KAH8982440.1"/>
    <property type="molecule type" value="Genomic_DNA"/>
</dbReference>
<dbReference type="AlphaFoldDB" id="A0AAD4L8F4"/>